<feature type="domain" description="N-acetyltransferase" evidence="1">
    <location>
        <begin position="1"/>
        <end position="131"/>
    </location>
</feature>
<evidence type="ECO:0000313" key="2">
    <source>
        <dbReference type="EMBL" id="AOT72111.1"/>
    </source>
</evidence>
<dbReference type="CDD" id="cd04301">
    <property type="entry name" value="NAT_SF"/>
    <property type="match status" value="1"/>
</dbReference>
<evidence type="ECO:0000313" key="3">
    <source>
        <dbReference type="Proteomes" id="UP000095743"/>
    </source>
</evidence>
<dbReference type="OrthoDB" id="9775804at2"/>
<sequence>MNIKYTTELLHNEDLYELYEISGWNHYLQLSSYELNKAMKQSFYVVYAYLDGMLIGTGRVISDGVINGYLCGLGVHPSYRSQGIGREITRRLLEKCEENKLHPQLFCEEKLVPYYEHFGLKVFAVGMKTNI</sequence>
<dbReference type="PROSITE" id="PS51186">
    <property type="entry name" value="GNAT"/>
    <property type="match status" value="1"/>
</dbReference>
<organism evidence="2 3">
    <name type="scientific">Geosporobacter ferrireducens</name>
    <dbReference type="NCBI Taxonomy" id="1424294"/>
    <lineage>
        <taxon>Bacteria</taxon>
        <taxon>Bacillati</taxon>
        <taxon>Bacillota</taxon>
        <taxon>Clostridia</taxon>
        <taxon>Peptostreptococcales</taxon>
        <taxon>Thermotaleaceae</taxon>
        <taxon>Geosporobacter</taxon>
    </lineage>
</organism>
<dbReference type="GO" id="GO:0016747">
    <property type="term" value="F:acyltransferase activity, transferring groups other than amino-acyl groups"/>
    <property type="evidence" value="ECO:0007669"/>
    <property type="project" value="InterPro"/>
</dbReference>
<keyword evidence="3" id="KW-1185">Reference proteome</keyword>
<keyword evidence="2" id="KW-0808">Transferase</keyword>
<dbReference type="STRING" id="1424294.Gferi_22770"/>
<dbReference type="Proteomes" id="UP000095743">
    <property type="component" value="Chromosome"/>
</dbReference>
<gene>
    <name evidence="2" type="ORF">Gferi_22770</name>
</gene>
<name>A0A1D8GMF3_9FIRM</name>
<reference evidence="2 3" key="1">
    <citation type="submission" date="2016-09" db="EMBL/GenBank/DDBJ databases">
        <title>Genomic analysis reveals versatility of anaerobic energy metabolism of Geosporobacter ferrireducens IRF9 of phylum Firmicutes.</title>
        <authorList>
            <person name="Kim S.-J."/>
        </authorList>
    </citation>
    <scope>NUCLEOTIDE SEQUENCE [LARGE SCALE GENOMIC DNA]</scope>
    <source>
        <strain evidence="2 3">IRF9</strain>
    </source>
</reference>
<accession>A0A1D8GMF3</accession>
<dbReference type="KEGG" id="gfe:Gferi_22770"/>
<dbReference type="InterPro" id="IPR000182">
    <property type="entry name" value="GNAT_dom"/>
</dbReference>
<dbReference type="InterPro" id="IPR016181">
    <property type="entry name" value="Acyl_CoA_acyltransferase"/>
</dbReference>
<evidence type="ECO:0000259" key="1">
    <source>
        <dbReference type="PROSITE" id="PS51186"/>
    </source>
</evidence>
<dbReference type="Pfam" id="PF00583">
    <property type="entry name" value="Acetyltransf_1"/>
    <property type="match status" value="1"/>
</dbReference>
<dbReference type="Gene3D" id="3.40.630.30">
    <property type="match status" value="1"/>
</dbReference>
<dbReference type="AlphaFoldDB" id="A0A1D8GMF3"/>
<dbReference type="EMBL" id="CP017269">
    <property type="protein sequence ID" value="AOT72111.1"/>
    <property type="molecule type" value="Genomic_DNA"/>
</dbReference>
<dbReference type="SUPFAM" id="SSF55729">
    <property type="entry name" value="Acyl-CoA N-acyltransferases (Nat)"/>
    <property type="match status" value="1"/>
</dbReference>
<protein>
    <submittedName>
        <fullName evidence="2">GNAT family N-acetyltransferase</fullName>
    </submittedName>
</protein>
<dbReference type="RefSeq" id="WP_069980426.1">
    <property type="nucleotide sequence ID" value="NZ_CP017269.1"/>
</dbReference>
<proteinExistence type="predicted"/>